<keyword evidence="6 11" id="KW-0812">Transmembrane</keyword>
<comment type="caution">
    <text evidence="13">The sequence shown here is derived from an EMBL/GenBank/DDBJ whole genome shotgun (WGS) entry which is preliminary data.</text>
</comment>
<dbReference type="Pfam" id="PF01061">
    <property type="entry name" value="ABC2_membrane"/>
    <property type="match status" value="1"/>
</dbReference>
<gene>
    <name evidence="13" type="ORF">GCM10022288_08720</name>
</gene>
<evidence type="ECO:0000313" key="13">
    <source>
        <dbReference type="EMBL" id="GAA4185910.1"/>
    </source>
</evidence>
<feature type="transmembrane region" description="Helical" evidence="11">
    <location>
        <begin position="241"/>
        <end position="262"/>
    </location>
</feature>
<dbReference type="PANTHER" id="PTHR30413">
    <property type="entry name" value="INNER MEMBRANE TRANSPORT PERMEASE"/>
    <property type="match status" value="1"/>
</dbReference>
<dbReference type="PROSITE" id="PS51012">
    <property type="entry name" value="ABC_TM2"/>
    <property type="match status" value="1"/>
</dbReference>
<evidence type="ECO:0000256" key="2">
    <source>
        <dbReference type="ARBA" id="ARBA00007783"/>
    </source>
</evidence>
<keyword evidence="8 11" id="KW-1133">Transmembrane helix</keyword>
<organism evidence="13 14">
    <name type="scientific">Gryllotalpicola kribbensis</name>
    <dbReference type="NCBI Taxonomy" id="993084"/>
    <lineage>
        <taxon>Bacteria</taxon>
        <taxon>Bacillati</taxon>
        <taxon>Actinomycetota</taxon>
        <taxon>Actinomycetes</taxon>
        <taxon>Micrococcales</taxon>
        <taxon>Microbacteriaceae</taxon>
        <taxon>Gryllotalpicola</taxon>
    </lineage>
</organism>
<feature type="transmembrane region" description="Helical" evidence="11">
    <location>
        <begin position="128"/>
        <end position="151"/>
    </location>
</feature>
<evidence type="ECO:0000256" key="11">
    <source>
        <dbReference type="RuleBase" id="RU361157"/>
    </source>
</evidence>
<dbReference type="RefSeq" id="WP_344774187.1">
    <property type="nucleotide sequence ID" value="NZ_BAABBX010000005.1"/>
</dbReference>
<keyword evidence="5" id="KW-0762">Sugar transport</keyword>
<keyword evidence="3 11" id="KW-0813">Transport</keyword>
<evidence type="ECO:0000256" key="5">
    <source>
        <dbReference type="ARBA" id="ARBA00022597"/>
    </source>
</evidence>
<dbReference type="EMBL" id="BAABBX010000005">
    <property type="protein sequence ID" value="GAA4185910.1"/>
    <property type="molecule type" value="Genomic_DNA"/>
</dbReference>
<name>A0ABP8ALP4_9MICO</name>
<keyword evidence="14" id="KW-1185">Reference proteome</keyword>
<accession>A0ABP8ALP4</accession>
<keyword evidence="7" id="KW-0972">Capsule biogenesis/degradation</keyword>
<dbReference type="Proteomes" id="UP001500213">
    <property type="component" value="Unassembled WGS sequence"/>
</dbReference>
<feature type="transmembrane region" description="Helical" evidence="11">
    <location>
        <begin position="74"/>
        <end position="92"/>
    </location>
</feature>
<evidence type="ECO:0000259" key="12">
    <source>
        <dbReference type="PROSITE" id="PS51012"/>
    </source>
</evidence>
<comment type="subcellular location">
    <subcellularLocation>
        <location evidence="1 11">Cell membrane</location>
        <topology evidence="1 11">Multi-pass membrane protein</topology>
    </subcellularLocation>
</comment>
<protein>
    <recommendedName>
        <fullName evidence="11">Transport permease protein</fullName>
    </recommendedName>
</protein>
<dbReference type="InterPro" id="IPR000412">
    <property type="entry name" value="ABC_2_transport"/>
</dbReference>
<evidence type="ECO:0000256" key="7">
    <source>
        <dbReference type="ARBA" id="ARBA00022903"/>
    </source>
</evidence>
<evidence type="ECO:0000256" key="3">
    <source>
        <dbReference type="ARBA" id="ARBA00022448"/>
    </source>
</evidence>
<proteinExistence type="inferred from homology"/>
<dbReference type="InterPro" id="IPR013525">
    <property type="entry name" value="ABC2_TM"/>
</dbReference>
<evidence type="ECO:0000256" key="10">
    <source>
        <dbReference type="ARBA" id="ARBA00023251"/>
    </source>
</evidence>
<feature type="transmembrane region" description="Helical" evidence="11">
    <location>
        <begin position="157"/>
        <end position="178"/>
    </location>
</feature>
<feature type="domain" description="ABC transmembrane type-2" evidence="12">
    <location>
        <begin position="39"/>
        <end position="265"/>
    </location>
</feature>
<evidence type="ECO:0000256" key="9">
    <source>
        <dbReference type="ARBA" id="ARBA00023136"/>
    </source>
</evidence>
<evidence type="ECO:0000256" key="8">
    <source>
        <dbReference type="ARBA" id="ARBA00022989"/>
    </source>
</evidence>
<reference evidence="14" key="1">
    <citation type="journal article" date="2019" name="Int. J. Syst. Evol. Microbiol.">
        <title>The Global Catalogue of Microorganisms (GCM) 10K type strain sequencing project: providing services to taxonomists for standard genome sequencing and annotation.</title>
        <authorList>
            <consortium name="The Broad Institute Genomics Platform"/>
            <consortium name="The Broad Institute Genome Sequencing Center for Infectious Disease"/>
            <person name="Wu L."/>
            <person name="Ma J."/>
        </authorList>
    </citation>
    <scope>NUCLEOTIDE SEQUENCE [LARGE SCALE GENOMIC DNA]</scope>
    <source>
        <strain evidence="14">JCM 17593</strain>
    </source>
</reference>
<dbReference type="PANTHER" id="PTHR30413:SF10">
    <property type="entry name" value="CAPSULE POLYSACCHARIDE EXPORT INNER-MEMBRANE PROTEIN CTRC"/>
    <property type="match status" value="1"/>
</dbReference>
<evidence type="ECO:0000313" key="14">
    <source>
        <dbReference type="Proteomes" id="UP001500213"/>
    </source>
</evidence>
<keyword evidence="10" id="KW-0046">Antibiotic resistance</keyword>
<evidence type="ECO:0000256" key="1">
    <source>
        <dbReference type="ARBA" id="ARBA00004651"/>
    </source>
</evidence>
<sequence>MTSSTVVRPAQRTPFARYRHSLWLLTKRDLSVRYTTNALGYVWSILDPLLMSLIYFFVFVVVMNRGGTAGEQPYIVYLMAGLLAWTWFNNTITDATRVFSKEAKLVRSVKLPQSLWVARIVLSKGIEYVASLAVLAIFALIFHAPVTWSVLWFPVGLVLQAILLYGLGMIVAPLTVFYKDLERAIRLLLRVLFYASAVLYSPAKWPEAVHGFPIRPLLELNPLTGILGLYRAAFWPQELNLFHVLISAIGALVLLGIGTLVFRRSVPAVLKEM</sequence>
<dbReference type="PRINTS" id="PR00164">
    <property type="entry name" value="ABC2TRNSPORT"/>
</dbReference>
<comment type="caution">
    <text evidence="11">Lacks conserved residue(s) required for the propagation of feature annotation.</text>
</comment>
<comment type="similarity">
    <text evidence="2 11">Belongs to the ABC-2 integral membrane protein family.</text>
</comment>
<keyword evidence="4 11" id="KW-1003">Cell membrane</keyword>
<evidence type="ECO:0000256" key="4">
    <source>
        <dbReference type="ARBA" id="ARBA00022475"/>
    </source>
</evidence>
<feature type="transmembrane region" description="Helical" evidence="11">
    <location>
        <begin position="38"/>
        <end position="62"/>
    </location>
</feature>
<dbReference type="InterPro" id="IPR047817">
    <property type="entry name" value="ABC2_TM_bact-type"/>
</dbReference>
<evidence type="ECO:0000256" key="6">
    <source>
        <dbReference type="ARBA" id="ARBA00022692"/>
    </source>
</evidence>
<keyword evidence="9 11" id="KW-0472">Membrane</keyword>